<sequence>MAPAAFDSVIVILSIILISATSISGFNITRLLDNHPEFSTFNELLSKSGVADAINKRKTITVLVVADSDLGDLPNKPPSSIKNILATHVILDYFDELKLADLSKKTALLTNLFQSSGIANKEQGFLNVTTSGGEVVFGSAIKGAPHDSKMVKTVAAQPYTISVIQISKPIIAPGLDQSAPISPSSPKAALAPVAHSPPKKSGGEDDESSTNEEAAEGPEAEGPSSEEAEGPEAEDDLDSPSPAPEPAADDEAADDSEPKLAQPKNAGSRVAHMGAAMVAGFMGLAIKWTLRVLKVTSKWSAYRQKKSMQYPRVLPRAQFSLLFLPFLF</sequence>
<evidence type="ECO:0000256" key="2">
    <source>
        <dbReference type="ARBA" id="ARBA00007843"/>
    </source>
</evidence>
<keyword evidence="5" id="KW-0732">Signal</keyword>
<comment type="caution">
    <text evidence="14">The sequence shown here is derived from an EMBL/GenBank/DDBJ whole genome shotgun (WGS) entry which is preliminary data.</text>
</comment>
<evidence type="ECO:0000256" key="12">
    <source>
        <dbReference type="SAM" id="Phobius"/>
    </source>
</evidence>
<dbReference type="InterPro" id="IPR033254">
    <property type="entry name" value="Plant_FLA"/>
</dbReference>
<accession>A0A9Q1KZF5</accession>
<dbReference type="EMBL" id="JAKOGI010000010">
    <property type="protein sequence ID" value="KAJ8451337.1"/>
    <property type="molecule type" value="Genomic_DNA"/>
</dbReference>
<evidence type="ECO:0000259" key="13">
    <source>
        <dbReference type="PROSITE" id="PS50213"/>
    </source>
</evidence>
<evidence type="ECO:0000256" key="6">
    <source>
        <dbReference type="ARBA" id="ARBA00022974"/>
    </source>
</evidence>
<keyword evidence="7 12" id="KW-0472">Membrane</keyword>
<name>A0A9Q1KZF5_9CARY</name>
<evidence type="ECO:0000256" key="9">
    <source>
        <dbReference type="ARBA" id="ARBA00023288"/>
    </source>
</evidence>
<dbReference type="OrthoDB" id="694090at2759"/>
<feature type="region of interest" description="Disordered" evidence="11">
    <location>
        <begin position="177"/>
        <end position="267"/>
    </location>
</feature>
<dbReference type="SUPFAM" id="SSF82153">
    <property type="entry name" value="FAS1 domain"/>
    <property type="match status" value="1"/>
</dbReference>
<keyword evidence="15" id="KW-1185">Reference proteome</keyword>
<dbReference type="PROSITE" id="PS50213">
    <property type="entry name" value="FAS1"/>
    <property type="match status" value="1"/>
</dbReference>
<keyword evidence="9" id="KW-0449">Lipoprotein</keyword>
<dbReference type="AlphaFoldDB" id="A0A9Q1KZF5"/>
<dbReference type="PANTHER" id="PTHR32382">
    <property type="entry name" value="FASCICLIN-LIKE ARABINOGALACTAN PROTEIN"/>
    <property type="match status" value="1"/>
</dbReference>
<dbReference type="FunFam" id="2.30.180.10:FF:000015">
    <property type="entry name" value="Fasciclin-like arabinogalactan protein 3"/>
    <property type="match status" value="1"/>
</dbReference>
<organism evidence="14 15">
    <name type="scientific">Carnegiea gigantea</name>
    <dbReference type="NCBI Taxonomy" id="171969"/>
    <lineage>
        <taxon>Eukaryota</taxon>
        <taxon>Viridiplantae</taxon>
        <taxon>Streptophyta</taxon>
        <taxon>Embryophyta</taxon>
        <taxon>Tracheophyta</taxon>
        <taxon>Spermatophyta</taxon>
        <taxon>Magnoliopsida</taxon>
        <taxon>eudicotyledons</taxon>
        <taxon>Gunneridae</taxon>
        <taxon>Pentapetalae</taxon>
        <taxon>Caryophyllales</taxon>
        <taxon>Cactineae</taxon>
        <taxon>Cactaceae</taxon>
        <taxon>Cactoideae</taxon>
        <taxon>Echinocereeae</taxon>
        <taxon>Carnegiea</taxon>
    </lineage>
</organism>
<evidence type="ECO:0000256" key="1">
    <source>
        <dbReference type="ARBA" id="ARBA00004609"/>
    </source>
</evidence>
<dbReference type="InterPro" id="IPR000782">
    <property type="entry name" value="FAS1_domain"/>
</dbReference>
<feature type="domain" description="FAS1" evidence="13">
    <location>
        <begin position="25"/>
        <end position="165"/>
    </location>
</feature>
<gene>
    <name evidence="14" type="ORF">Cgig2_014109</name>
</gene>
<dbReference type="Gene3D" id="2.30.180.10">
    <property type="entry name" value="FAS1 domain"/>
    <property type="match status" value="1"/>
</dbReference>
<dbReference type="Proteomes" id="UP001153076">
    <property type="component" value="Unassembled WGS sequence"/>
</dbReference>
<evidence type="ECO:0000256" key="11">
    <source>
        <dbReference type="SAM" id="MobiDB-lite"/>
    </source>
</evidence>
<comment type="similarity">
    <text evidence="2">Belongs to the fasciclin-like AGP family.</text>
</comment>
<comment type="function">
    <text evidence="10">May be a cell surface adhesion protein.</text>
</comment>
<evidence type="ECO:0000256" key="3">
    <source>
        <dbReference type="ARBA" id="ARBA00022475"/>
    </source>
</evidence>
<evidence type="ECO:0000256" key="4">
    <source>
        <dbReference type="ARBA" id="ARBA00022622"/>
    </source>
</evidence>
<dbReference type="InterPro" id="IPR036378">
    <property type="entry name" value="FAS1_dom_sf"/>
</dbReference>
<evidence type="ECO:0000256" key="8">
    <source>
        <dbReference type="ARBA" id="ARBA00023180"/>
    </source>
</evidence>
<keyword evidence="4" id="KW-0336">GPI-anchor</keyword>
<dbReference type="PANTHER" id="PTHR32382:SF6">
    <property type="entry name" value="FASCICLIN-LIKE ARABINOGALACTAN PROTEIN 14"/>
    <property type="match status" value="1"/>
</dbReference>
<comment type="subcellular location">
    <subcellularLocation>
        <location evidence="1">Cell membrane</location>
        <topology evidence="1">Lipid-anchor</topology>
        <topology evidence="1">GPI-anchor</topology>
    </subcellularLocation>
</comment>
<keyword evidence="12" id="KW-1133">Transmembrane helix</keyword>
<keyword evidence="8" id="KW-0325">Glycoprotein</keyword>
<feature type="compositionally biased region" description="Acidic residues" evidence="11">
    <location>
        <begin position="204"/>
        <end position="238"/>
    </location>
</feature>
<reference evidence="14" key="1">
    <citation type="submission" date="2022-04" db="EMBL/GenBank/DDBJ databases">
        <title>Carnegiea gigantea Genome sequencing and assembly v2.</title>
        <authorList>
            <person name="Copetti D."/>
            <person name="Sanderson M.J."/>
            <person name="Burquez A."/>
            <person name="Wojciechowski M.F."/>
        </authorList>
    </citation>
    <scope>NUCLEOTIDE SEQUENCE</scope>
    <source>
        <strain evidence="14">SGP5-SGP5p</strain>
        <tissue evidence="14">Aerial part</tissue>
    </source>
</reference>
<feature type="transmembrane region" description="Helical" evidence="12">
    <location>
        <begin position="270"/>
        <end position="290"/>
    </location>
</feature>
<evidence type="ECO:0000256" key="7">
    <source>
        <dbReference type="ARBA" id="ARBA00023136"/>
    </source>
</evidence>
<protein>
    <recommendedName>
        <fullName evidence="13">FAS1 domain-containing protein</fullName>
    </recommendedName>
</protein>
<evidence type="ECO:0000256" key="10">
    <source>
        <dbReference type="ARBA" id="ARBA00024686"/>
    </source>
</evidence>
<evidence type="ECO:0000256" key="5">
    <source>
        <dbReference type="ARBA" id="ARBA00022729"/>
    </source>
</evidence>
<keyword evidence="3" id="KW-1003">Cell membrane</keyword>
<feature type="compositionally biased region" description="Low complexity" evidence="11">
    <location>
        <begin position="178"/>
        <end position="192"/>
    </location>
</feature>
<evidence type="ECO:0000313" key="15">
    <source>
        <dbReference type="Proteomes" id="UP001153076"/>
    </source>
</evidence>
<evidence type="ECO:0000313" key="14">
    <source>
        <dbReference type="EMBL" id="KAJ8451337.1"/>
    </source>
</evidence>
<proteinExistence type="inferred from homology"/>
<keyword evidence="12" id="KW-0812">Transmembrane</keyword>
<keyword evidence="6" id="KW-0654">Proteoglycan</keyword>
<dbReference type="GO" id="GO:0005886">
    <property type="term" value="C:plasma membrane"/>
    <property type="evidence" value="ECO:0007669"/>
    <property type="project" value="UniProtKB-SubCell"/>
</dbReference>
<dbReference type="GO" id="GO:0098552">
    <property type="term" value="C:side of membrane"/>
    <property type="evidence" value="ECO:0007669"/>
    <property type="project" value="UniProtKB-KW"/>
</dbReference>